<dbReference type="NCBIfam" id="TIGR02537">
    <property type="entry name" value="arch_flag_Nterm"/>
    <property type="match status" value="1"/>
</dbReference>
<dbReference type="RefSeq" id="WP_006053561.1">
    <property type="nucleotide sequence ID" value="NZ_RZHH01000002.1"/>
</dbReference>
<reference evidence="2 3" key="1">
    <citation type="submission" date="2018-12" db="EMBL/GenBank/DDBJ databases">
        <title>Genome analysis provides insights into bioremediation potentialities of Halogeometricum borinquense strain N11.</title>
        <authorList>
            <person name="Najjari A."/>
            <person name="Youssef N."/>
            <person name="Fhoula I."/>
            <person name="Ben Dhia O."/>
            <person name="Mahjoubi M."/>
            <person name="Ouzari H.I."/>
            <person name="Cherif A."/>
        </authorList>
    </citation>
    <scope>NUCLEOTIDE SEQUENCE [LARGE SCALE GENOMIC DNA]</scope>
    <source>
        <strain evidence="2 3">N11</strain>
    </source>
</reference>
<dbReference type="EMBL" id="RZHH01000002">
    <property type="protein sequence ID" value="RYJ15253.1"/>
    <property type="molecule type" value="Genomic_DNA"/>
</dbReference>
<dbReference type="Proteomes" id="UP000294028">
    <property type="component" value="Unassembled WGS sequence"/>
</dbReference>
<dbReference type="Pfam" id="PF07790">
    <property type="entry name" value="Pilin_N"/>
    <property type="match status" value="1"/>
</dbReference>
<dbReference type="InterPro" id="IPR013373">
    <property type="entry name" value="Flagellin/pilin_N_arc"/>
</dbReference>
<feature type="domain" description="Archaeal Type IV pilin N-terminal" evidence="1">
    <location>
        <begin position="4"/>
        <end position="83"/>
    </location>
</feature>
<comment type="caution">
    <text evidence="2">The sequence shown here is derived from an EMBL/GenBank/DDBJ whole genome shotgun (WGS) entry which is preliminary data.</text>
</comment>
<protein>
    <submittedName>
        <fullName evidence="2">Type IV pilin</fullName>
    </submittedName>
</protein>
<dbReference type="AlphaFoldDB" id="A0A482TN64"/>
<organism evidence="2 3">
    <name type="scientific">Halogeometricum borinquense</name>
    <dbReference type="NCBI Taxonomy" id="60847"/>
    <lineage>
        <taxon>Archaea</taxon>
        <taxon>Methanobacteriati</taxon>
        <taxon>Methanobacteriota</taxon>
        <taxon>Stenosarchaea group</taxon>
        <taxon>Halobacteria</taxon>
        <taxon>Halobacteriales</taxon>
        <taxon>Haloferacaceae</taxon>
        <taxon>Halogeometricum</taxon>
    </lineage>
</organism>
<accession>A0A482TN64</accession>
<dbReference type="GeneID" id="9994682"/>
<evidence type="ECO:0000313" key="2">
    <source>
        <dbReference type="EMBL" id="RYJ15253.1"/>
    </source>
</evidence>
<proteinExistence type="predicted"/>
<dbReference type="InterPro" id="IPR012859">
    <property type="entry name" value="Pilin_N_archaeal"/>
</dbReference>
<dbReference type="OMA" id="ISVNQEP"/>
<evidence type="ECO:0000259" key="1">
    <source>
        <dbReference type="Pfam" id="PF07790"/>
    </source>
</evidence>
<gene>
    <name evidence="2" type="ORF">ELS19_15740</name>
</gene>
<sequence>MTDRALSPVVGTLVLVGLVLVAATVVAAASGTVASEFSPRDTASLPSAADPVAFSLTVTGNQVAVTHERGPPIQVADLRIHILVAGDPLAFQPPVPFFSARGFRPGPTGPFNVGSDGVWSAGETGSVVIAGTNDPQPEPGGTVTVQIYRIGSSRPLATLTASADRD</sequence>
<evidence type="ECO:0000313" key="3">
    <source>
        <dbReference type="Proteomes" id="UP000294028"/>
    </source>
</evidence>
<name>A0A482TN64_9EURY</name>